<dbReference type="Proteomes" id="UP000694402">
    <property type="component" value="Unassembled WGS sequence"/>
</dbReference>
<dbReference type="GO" id="GO:0045947">
    <property type="term" value="P:negative regulation of translational initiation"/>
    <property type="evidence" value="ECO:0007669"/>
    <property type="project" value="InterPro"/>
</dbReference>
<dbReference type="GO" id="GO:0005737">
    <property type="term" value="C:cytoplasm"/>
    <property type="evidence" value="ECO:0007669"/>
    <property type="project" value="TreeGrafter"/>
</dbReference>
<dbReference type="Ensembl" id="ENSOTST00005062731.2">
    <property type="protein sequence ID" value="ENSOTSP00005057626.1"/>
    <property type="gene ID" value="ENSOTSG00005027780.2"/>
</dbReference>
<evidence type="ECO:0000256" key="1">
    <source>
        <dbReference type="ARBA" id="ARBA00005480"/>
    </source>
</evidence>
<organism evidence="4 5">
    <name type="scientific">Oncorhynchus tshawytscha</name>
    <name type="common">Chinook salmon</name>
    <name type="synonym">Salmo tshawytscha</name>
    <dbReference type="NCBI Taxonomy" id="74940"/>
    <lineage>
        <taxon>Eukaryota</taxon>
        <taxon>Metazoa</taxon>
        <taxon>Chordata</taxon>
        <taxon>Craniata</taxon>
        <taxon>Vertebrata</taxon>
        <taxon>Euteleostomi</taxon>
        <taxon>Actinopterygii</taxon>
        <taxon>Neopterygii</taxon>
        <taxon>Teleostei</taxon>
        <taxon>Protacanthopterygii</taxon>
        <taxon>Salmoniformes</taxon>
        <taxon>Salmonidae</taxon>
        <taxon>Salmoninae</taxon>
        <taxon>Oncorhynchus</taxon>
    </lineage>
</organism>
<accession>A0A8C8H6J7</accession>
<comment type="similarity">
    <text evidence="1">Belongs to the eIF4E-binding protein family.</text>
</comment>
<dbReference type="Pfam" id="PF05456">
    <property type="entry name" value="eIF_4EBP"/>
    <property type="match status" value="1"/>
</dbReference>
<keyword evidence="2" id="KW-0810">Translation regulation</keyword>
<reference evidence="4" key="2">
    <citation type="submission" date="2025-09" db="UniProtKB">
        <authorList>
            <consortium name="Ensembl"/>
        </authorList>
    </citation>
    <scope>IDENTIFICATION</scope>
</reference>
<dbReference type="GO" id="GO:0008190">
    <property type="term" value="F:eukaryotic initiation factor 4E binding"/>
    <property type="evidence" value="ECO:0007669"/>
    <property type="project" value="InterPro"/>
</dbReference>
<evidence type="ECO:0000313" key="4">
    <source>
        <dbReference type="Ensembl" id="ENSOTSP00005057626.1"/>
    </source>
</evidence>
<sequence length="198" mass="22218">MSSGCQKTTTSKSIPTRCVTINDAAHMPHDYSTTPGGTPFSITPGGTRIIYDRQFLLECRTSPLARTPPYSLPDIPGVTSPPSKHIINVKVHNGEPMNNNIAAPADKSAGKNVIQSGRKTIYSYLRYYCANNKITSPKTVIGNQFVLWKICYLMRENVQIYWKLNVWIIFRFQYLPLMKVLPVKTLQIGYYIGSVGNK</sequence>
<proteinExistence type="inferred from homology"/>
<reference evidence="4" key="1">
    <citation type="submission" date="2025-08" db="UniProtKB">
        <authorList>
            <consortium name="Ensembl"/>
        </authorList>
    </citation>
    <scope>IDENTIFICATION</scope>
</reference>
<dbReference type="AlphaFoldDB" id="A0A8C8H6J7"/>
<dbReference type="PANTHER" id="PTHR12669:SF14">
    <property type="entry name" value="EUKARYOTIC TRANSLATION INITIATION FACTOR 4E-BINDING PROTEIN 1"/>
    <property type="match status" value="1"/>
</dbReference>
<dbReference type="GeneTree" id="ENSGT00940000159932"/>
<keyword evidence="3" id="KW-0652">Protein synthesis inhibitor</keyword>
<name>A0A8C8H6J7_ONCTS</name>
<evidence type="ECO:0000313" key="5">
    <source>
        <dbReference type="Proteomes" id="UP000694402"/>
    </source>
</evidence>
<dbReference type="InterPro" id="IPR008606">
    <property type="entry name" value="EIF4EBP"/>
</dbReference>
<keyword evidence="5" id="KW-1185">Reference proteome</keyword>
<evidence type="ECO:0000256" key="2">
    <source>
        <dbReference type="ARBA" id="ARBA00022845"/>
    </source>
</evidence>
<evidence type="ECO:0008006" key="6">
    <source>
        <dbReference type="Google" id="ProtNLM"/>
    </source>
</evidence>
<evidence type="ECO:0000256" key="3">
    <source>
        <dbReference type="ARBA" id="ARBA00023193"/>
    </source>
</evidence>
<dbReference type="PANTHER" id="PTHR12669">
    <property type="entry name" value="EUKARYOTIC TRANSLATION INITIATION FACTOR 4E-BINDING PROTEIN"/>
    <property type="match status" value="1"/>
</dbReference>
<protein>
    <recommendedName>
        <fullName evidence="6">Eukaryotic translation initiation factor 4E binding protein 1</fullName>
    </recommendedName>
</protein>
<gene>
    <name evidence="4" type="primary">LOC112262850</name>
</gene>